<evidence type="ECO:0000313" key="1">
    <source>
        <dbReference type="EMBL" id="CAH1277639.1"/>
    </source>
</evidence>
<dbReference type="EMBL" id="CAKMNS010000432">
    <property type="protein sequence ID" value="CAH1277639.1"/>
    <property type="molecule type" value="Genomic_DNA"/>
</dbReference>
<protein>
    <submittedName>
        <fullName evidence="1">Hypp9731 protein</fullName>
    </submittedName>
</protein>
<gene>
    <name evidence="1" type="primary">Hypp9731</name>
    <name evidence="1" type="ORF">BLAG_LOCUS26373</name>
</gene>
<dbReference type="Proteomes" id="UP000838412">
    <property type="component" value="Unassembled WGS sequence"/>
</dbReference>
<reference evidence="1" key="1">
    <citation type="submission" date="2022-01" db="EMBL/GenBank/DDBJ databases">
        <authorList>
            <person name="Braso-Vives M."/>
        </authorList>
    </citation>
    <scope>NUCLEOTIDE SEQUENCE</scope>
</reference>
<name>A0A8S4MNY3_BRALA</name>
<proteinExistence type="predicted"/>
<accession>A0A8S4MNY3</accession>
<organism evidence="1 2">
    <name type="scientific">Branchiostoma lanceolatum</name>
    <name type="common">Common lancelet</name>
    <name type="synonym">Amphioxus lanceolatum</name>
    <dbReference type="NCBI Taxonomy" id="7740"/>
    <lineage>
        <taxon>Eukaryota</taxon>
        <taxon>Metazoa</taxon>
        <taxon>Chordata</taxon>
        <taxon>Cephalochordata</taxon>
        <taxon>Leptocardii</taxon>
        <taxon>Amphioxiformes</taxon>
        <taxon>Branchiostomatidae</taxon>
        <taxon>Branchiostoma</taxon>
    </lineage>
</organism>
<dbReference type="OrthoDB" id="5980153at2759"/>
<sequence>MDYASVTKIMKSINEDDDDLTLQEKQEKLSTITSTRHLCRWHDHSTLLNTGHLLVTVHALYDPAIHYTSEEMRQQGKPMDVQSVVEAPEVYLLARCKSTIADQLKYVRCQREDIKAMQDTNYQDVKIRDVVRYFTGDVDNPAQWVESGEQHQGTYGCSAGYGAPIKRFMDLGYCLHLQVKSLEDRRQLITLPAGAKGGSAPFKGLKKDQLIQNLDATGYDYYLECNKPELESQLKQHLAGASHIPALLYGQQQSTLKAINLEQYEVSFIM</sequence>
<evidence type="ECO:0000313" key="2">
    <source>
        <dbReference type="Proteomes" id="UP000838412"/>
    </source>
</evidence>
<comment type="caution">
    <text evidence="1">The sequence shown here is derived from an EMBL/GenBank/DDBJ whole genome shotgun (WGS) entry which is preliminary data.</text>
</comment>
<dbReference type="AlphaFoldDB" id="A0A8S4MNY3"/>
<keyword evidence="2" id="KW-1185">Reference proteome</keyword>